<dbReference type="PANTHER" id="PTHR12083">
    <property type="entry name" value="BIFUNCTIONAL POLYNUCLEOTIDE PHOSPHATASE/KINASE"/>
    <property type="match status" value="1"/>
</dbReference>
<dbReference type="Proteomes" id="UP000054561">
    <property type="component" value="Unassembled WGS sequence"/>
</dbReference>
<dbReference type="GO" id="GO:0003690">
    <property type="term" value="F:double-stranded DNA binding"/>
    <property type="evidence" value="ECO:0007669"/>
    <property type="project" value="TreeGrafter"/>
</dbReference>
<dbReference type="OMA" id="YCLFICL"/>
<sequence length="459" mass="51934">MATKAPCSQASRSPRLKRALCVKYINFLSYTKKINLKGPWNRYYGCLFRTTGPGVTSMKGLVRRTVMMPHGGGQLVRNKDMLFGKLLSHVLSNPVKIASFDVDGTLINPTGEKHPNNVLISMEALHSIILLKKIHQYKVVVFSNQTNVSSPLYDAAHVEQNKLPILFSKMEQLNDALRYFYALYASQVGVALNGGGYRSIERRLGERQRGRGRPAHTSNCAVNAFFAVGKGNIEALDMYPKPSEGQYCLFICLEGIKYALILMSYFGKAHRTLLEREVMKQKDKPVADFLQLVLDMLNNPFLCALVKKLRRGLFHLNKVRLYVLDVYINALLHKMELYTRFGRDHPGYAPYIEFFLSDAEWGNCYAGRVGVVPPSPELLRDEIFLVHLTRCLARKNEIMKRLASTFSSVLFNFKESFYAGDNVGRDFDKSDVDFQFAARAGMRLLDDGQVRQMGGPKEG</sequence>
<name>A0A0D9QPY6_PLAFR</name>
<keyword evidence="2" id="KW-1185">Reference proteome</keyword>
<dbReference type="AlphaFoldDB" id="A0A0D9QPY6"/>
<dbReference type="PANTHER" id="PTHR12083:SF9">
    <property type="entry name" value="BIFUNCTIONAL POLYNUCLEOTIDE PHOSPHATASE_KINASE"/>
    <property type="match status" value="1"/>
</dbReference>
<dbReference type="GeneID" id="24266550"/>
<accession>A0A0D9QPY6</accession>
<gene>
    <name evidence="1" type="ORF">AK88_01236</name>
</gene>
<dbReference type="VEuPathDB" id="PlasmoDB:AK88_01236"/>
<dbReference type="InterPro" id="IPR036412">
    <property type="entry name" value="HAD-like_sf"/>
</dbReference>
<dbReference type="GO" id="GO:0046403">
    <property type="term" value="F:polynucleotide 3'-phosphatase activity"/>
    <property type="evidence" value="ECO:0007669"/>
    <property type="project" value="TreeGrafter"/>
</dbReference>
<dbReference type="GO" id="GO:0046404">
    <property type="term" value="F:ATP-dependent polydeoxyribonucleotide 5'-hydroxyl-kinase activity"/>
    <property type="evidence" value="ECO:0007669"/>
    <property type="project" value="TreeGrafter"/>
</dbReference>
<protein>
    <recommendedName>
        <fullName evidence="3">Phosphatase</fullName>
    </recommendedName>
</protein>
<dbReference type="InterPro" id="IPR023214">
    <property type="entry name" value="HAD_sf"/>
</dbReference>
<dbReference type="Pfam" id="PF08645">
    <property type="entry name" value="PNK3P"/>
    <property type="match status" value="1"/>
</dbReference>
<organism evidence="1 2">
    <name type="scientific">Plasmodium fragile</name>
    <dbReference type="NCBI Taxonomy" id="5857"/>
    <lineage>
        <taxon>Eukaryota</taxon>
        <taxon>Sar</taxon>
        <taxon>Alveolata</taxon>
        <taxon>Apicomplexa</taxon>
        <taxon>Aconoidasida</taxon>
        <taxon>Haemosporida</taxon>
        <taxon>Plasmodiidae</taxon>
        <taxon>Plasmodium</taxon>
        <taxon>Plasmodium (Plasmodium)</taxon>
    </lineage>
</organism>
<dbReference type="GO" id="GO:0006281">
    <property type="term" value="P:DNA repair"/>
    <property type="evidence" value="ECO:0007669"/>
    <property type="project" value="TreeGrafter"/>
</dbReference>
<evidence type="ECO:0000313" key="1">
    <source>
        <dbReference type="EMBL" id="KJP89150.1"/>
    </source>
</evidence>
<dbReference type="SUPFAM" id="SSF56784">
    <property type="entry name" value="HAD-like"/>
    <property type="match status" value="1"/>
</dbReference>
<dbReference type="OrthoDB" id="19045at2759"/>
<proteinExistence type="predicted"/>
<dbReference type="Gene3D" id="3.40.50.1000">
    <property type="entry name" value="HAD superfamily/HAD-like"/>
    <property type="match status" value="1"/>
</dbReference>
<reference evidence="1 2" key="1">
    <citation type="submission" date="2014-03" db="EMBL/GenBank/DDBJ databases">
        <title>The Genome Sequence of Plasmodium fragile nilgiri.</title>
        <authorList>
            <consortium name="The Broad Institute Genomics Platform"/>
            <consortium name="The Broad Institute Genome Sequencing Center for Infectious Disease"/>
            <person name="Neafsey D."/>
            <person name="Duraisingh M."/>
            <person name="Young S.K."/>
            <person name="Zeng Q."/>
            <person name="Gargeya S."/>
            <person name="Abouelleil A."/>
            <person name="Alvarado L."/>
            <person name="Chapman S.B."/>
            <person name="Gainer-Dewar J."/>
            <person name="Goldberg J."/>
            <person name="Griggs A."/>
            <person name="Gujja S."/>
            <person name="Hansen M."/>
            <person name="Howarth C."/>
            <person name="Imamovic A."/>
            <person name="Larimer J."/>
            <person name="Pearson M."/>
            <person name="Poon T.W."/>
            <person name="Priest M."/>
            <person name="Roberts A."/>
            <person name="Saif S."/>
            <person name="Shea T."/>
            <person name="Sykes S."/>
            <person name="Wortman J."/>
            <person name="Nusbaum C."/>
            <person name="Birren B."/>
        </authorList>
    </citation>
    <scope>NUCLEOTIDE SEQUENCE [LARGE SCALE GENOMIC DNA]</scope>
    <source>
        <strain evidence="2">nilgiri</strain>
    </source>
</reference>
<evidence type="ECO:0008006" key="3">
    <source>
        <dbReference type="Google" id="ProtNLM"/>
    </source>
</evidence>
<dbReference type="RefSeq" id="XP_012334295.1">
    <property type="nucleotide sequence ID" value="XM_012478872.1"/>
</dbReference>
<dbReference type="EMBL" id="KQ001654">
    <property type="protein sequence ID" value="KJP89150.1"/>
    <property type="molecule type" value="Genomic_DNA"/>
</dbReference>
<dbReference type="InterPro" id="IPR013954">
    <property type="entry name" value="PNK3P"/>
</dbReference>
<evidence type="ECO:0000313" key="2">
    <source>
        <dbReference type="Proteomes" id="UP000054561"/>
    </source>
</evidence>